<feature type="transmembrane region" description="Helical" evidence="7">
    <location>
        <begin position="90"/>
        <end position="108"/>
    </location>
</feature>
<name>A0A3A3ZNJ8_9ACTN</name>
<comment type="similarity">
    <text evidence="2">Belongs to the bacterial sugar transferase family.</text>
</comment>
<evidence type="ECO:0000313" key="9">
    <source>
        <dbReference type="EMBL" id="RJK98455.1"/>
    </source>
</evidence>
<dbReference type="Pfam" id="PF02397">
    <property type="entry name" value="Bac_transf"/>
    <property type="match status" value="1"/>
</dbReference>
<reference evidence="9 10" key="1">
    <citation type="submission" date="2018-09" db="EMBL/GenBank/DDBJ databases">
        <title>YIM 75000 draft genome.</title>
        <authorList>
            <person name="Tang S."/>
            <person name="Feng Y."/>
        </authorList>
    </citation>
    <scope>NUCLEOTIDE SEQUENCE [LARGE SCALE GENOMIC DNA]</scope>
    <source>
        <strain evidence="9 10">YIM 75000</strain>
    </source>
</reference>
<evidence type="ECO:0000256" key="2">
    <source>
        <dbReference type="ARBA" id="ARBA00006464"/>
    </source>
</evidence>
<evidence type="ECO:0000313" key="10">
    <source>
        <dbReference type="Proteomes" id="UP000265614"/>
    </source>
</evidence>
<evidence type="ECO:0000256" key="5">
    <source>
        <dbReference type="ARBA" id="ARBA00022989"/>
    </source>
</evidence>
<protein>
    <submittedName>
        <fullName evidence="9">Sugar transferase</fullName>
    </submittedName>
</protein>
<proteinExistence type="inferred from homology"/>
<sequence length="455" mass="48791">MLVDSGAGLLAGVAALVGRFGDGPHPAPAAYAAAAALAPMVWVLSLAAHRAYEPRFLGSGPDELRRVAASALHLGALVAVLAYVTKTDVARGFLAIALPAALVLDLAGRSLLRRRLHREWAAGRSVQRVLALGRTEDVLHLADQLSREPSHGLQVVGAVVTDDDHQGAVARRFSTVLPGPDRVEDAVAATAADTVAVVSSPELAGEDLRRLAWRLEAAGTELVVSPGIVEVAGPRLSIRPAAGLSLLHVEHPVLSGSRLLLKSLIDRALAALALVVLSPLLLVLGTLVATTSEGPAIYRQRRVGAHGREFTMLKFRSMYVDADARRAELLAQSDGDGVLFKMRRDPRVTRVGQVLRRYSLDELPQLVNVLLGHMALVGPRPPLPVEVAAYPEEAHRRLLVRPGLTGLWQVSGRSDLSWEESLRLDLRYVDNWSLSLDAHVLWRTGRAVLAGRGAY</sequence>
<comment type="caution">
    <text evidence="9">The sequence shown here is derived from an EMBL/GenBank/DDBJ whole genome shotgun (WGS) entry which is preliminary data.</text>
</comment>
<accession>A0A3A3ZNJ8</accession>
<keyword evidence="6 7" id="KW-0472">Membrane</keyword>
<keyword evidence="3 9" id="KW-0808">Transferase</keyword>
<feature type="transmembrane region" description="Helical" evidence="7">
    <location>
        <begin position="268"/>
        <end position="289"/>
    </location>
</feature>
<evidence type="ECO:0000256" key="3">
    <source>
        <dbReference type="ARBA" id="ARBA00022679"/>
    </source>
</evidence>
<feature type="transmembrane region" description="Helical" evidence="7">
    <location>
        <begin position="31"/>
        <end position="52"/>
    </location>
</feature>
<dbReference type="InterPro" id="IPR017475">
    <property type="entry name" value="EPS_sugar_tfrase"/>
</dbReference>
<comment type="subcellular location">
    <subcellularLocation>
        <location evidence="1">Membrane</location>
        <topology evidence="1">Multi-pass membrane protein</topology>
    </subcellularLocation>
</comment>
<evidence type="ECO:0000256" key="7">
    <source>
        <dbReference type="SAM" id="Phobius"/>
    </source>
</evidence>
<evidence type="ECO:0000259" key="8">
    <source>
        <dbReference type="Pfam" id="PF02397"/>
    </source>
</evidence>
<dbReference type="InterPro" id="IPR003362">
    <property type="entry name" value="Bact_transf"/>
</dbReference>
<dbReference type="AlphaFoldDB" id="A0A3A3ZNJ8"/>
<dbReference type="PANTHER" id="PTHR30576:SF10">
    <property type="entry name" value="SLL5057 PROTEIN"/>
    <property type="match status" value="1"/>
</dbReference>
<evidence type="ECO:0000256" key="1">
    <source>
        <dbReference type="ARBA" id="ARBA00004141"/>
    </source>
</evidence>
<dbReference type="OrthoDB" id="9808602at2"/>
<dbReference type="Pfam" id="PF13727">
    <property type="entry name" value="CoA_binding_3"/>
    <property type="match status" value="1"/>
</dbReference>
<dbReference type="NCBIfam" id="TIGR03025">
    <property type="entry name" value="EPS_sugtrans"/>
    <property type="match status" value="1"/>
</dbReference>
<feature type="domain" description="Bacterial sugar transferase" evidence="8">
    <location>
        <begin position="262"/>
        <end position="449"/>
    </location>
</feature>
<gene>
    <name evidence="9" type="ORF">D5H78_04565</name>
</gene>
<dbReference type="Gene3D" id="3.40.50.720">
    <property type="entry name" value="NAD(P)-binding Rossmann-like Domain"/>
    <property type="match status" value="1"/>
</dbReference>
<keyword evidence="5 7" id="KW-1133">Transmembrane helix</keyword>
<dbReference type="EMBL" id="QZEZ01000001">
    <property type="protein sequence ID" value="RJK98455.1"/>
    <property type="molecule type" value="Genomic_DNA"/>
</dbReference>
<organism evidence="9 10">
    <name type="scientific">Vallicoccus soli</name>
    <dbReference type="NCBI Taxonomy" id="2339232"/>
    <lineage>
        <taxon>Bacteria</taxon>
        <taxon>Bacillati</taxon>
        <taxon>Actinomycetota</taxon>
        <taxon>Actinomycetes</taxon>
        <taxon>Motilibacterales</taxon>
        <taxon>Vallicoccaceae</taxon>
        <taxon>Vallicoccus</taxon>
    </lineage>
</organism>
<dbReference type="PANTHER" id="PTHR30576">
    <property type="entry name" value="COLANIC BIOSYNTHESIS UDP-GLUCOSE LIPID CARRIER TRANSFERASE"/>
    <property type="match status" value="1"/>
</dbReference>
<keyword evidence="4 7" id="KW-0812">Transmembrane</keyword>
<evidence type="ECO:0000256" key="4">
    <source>
        <dbReference type="ARBA" id="ARBA00022692"/>
    </source>
</evidence>
<evidence type="ECO:0000256" key="6">
    <source>
        <dbReference type="ARBA" id="ARBA00023136"/>
    </source>
</evidence>
<feature type="transmembrane region" description="Helical" evidence="7">
    <location>
        <begin position="64"/>
        <end position="84"/>
    </location>
</feature>
<keyword evidence="10" id="KW-1185">Reference proteome</keyword>
<dbReference type="GO" id="GO:0016020">
    <property type="term" value="C:membrane"/>
    <property type="evidence" value="ECO:0007669"/>
    <property type="project" value="UniProtKB-SubCell"/>
</dbReference>
<dbReference type="Proteomes" id="UP000265614">
    <property type="component" value="Unassembled WGS sequence"/>
</dbReference>
<dbReference type="GO" id="GO:0016780">
    <property type="term" value="F:phosphotransferase activity, for other substituted phosphate groups"/>
    <property type="evidence" value="ECO:0007669"/>
    <property type="project" value="TreeGrafter"/>
</dbReference>